<dbReference type="RefSeq" id="WP_064281285.1">
    <property type="nucleotide sequence ID" value="NZ_LWCS01000017.1"/>
</dbReference>
<gene>
    <name evidence="2" type="ORF">A4X20_17680</name>
</gene>
<feature type="chain" id="PRO_5008091496" evidence="1">
    <location>
        <begin position="40"/>
        <end position="121"/>
    </location>
</feature>
<dbReference type="OrthoDB" id="4629024at2"/>
<dbReference type="EMBL" id="LWCS01000017">
    <property type="protein sequence ID" value="OAN39543.1"/>
    <property type="molecule type" value="Genomic_DNA"/>
</dbReference>
<comment type="caution">
    <text evidence="2">The sequence shown here is derived from an EMBL/GenBank/DDBJ whole genome shotgun (WGS) entry which is preliminary data.</text>
</comment>
<evidence type="ECO:0000313" key="3">
    <source>
        <dbReference type="Proteomes" id="UP000078396"/>
    </source>
</evidence>
<keyword evidence="1" id="KW-0732">Signal</keyword>
<accession>A0A178LXV5</accession>
<feature type="signal peptide" evidence="1">
    <location>
        <begin position="1"/>
        <end position="39"/>
    </location>
</feature>
<proteinExistence type="predicted"/>
<organism evidence="2 3">
    <name type="scientific">Mycolicibacterium iranicum</name>
    <name type="common">Mycobacterium iranicum</name>
    <dbReference type="NCBI Taxonomy" id="912594"/>
    <lineage>
        <taxon>Bacteria</taxon>
        <taxon>Bacillati</taxon>
        <taxon>Actinomycetota</taxon>
        <taxon>Actinomycetes</taxon>
        <taxon>Mycobacteriales</taxon>
        <taxon>Mycobacteriaceae</taxon>
        <taxon>Mycolicibacterium</taxon>
    </lineage>
</organism>
<evidence type="ECO:0000256" key="1">
    <source>
        <dbReference type="SAM" id="SignalP"/>
    </source>
</evidence>
<reference evidence="2 3" key="1">
    <citation type="submission" date="2016-04" db="EMBL/GenBank/DDBJ databases">
        <title>Draft Genome Sequences of Staphylococcus capitis Strain H36, S. capitis Strain H65, S. cohnii Strain H62, S. hominis Strain H69, Mycobacterium iranicum Strain H39, Plantibacter sp. Strain H53, Pseudomonas oryzihabitans Strain H72, and Microbacterium sp. Strain H83, isolated from residential settings.</title>
        <authorList>
            <person name="Lymperopoulou D."/>
            <person name="Adams R.I."/>
            <person name="Lindow S."/>
            <person name="Coil D.A."/>
            <person name="Jospin G."/>
            <person name="Eisen J.A."/>
        </authorList>
    </citation>
    <scope>NUCLEOTIDE SEQUENCE [LARGE SCALE GENOMIC DNA]</scope>
    <source>
        <strain evidence="2 3">H39</strain>
    </source>
</reference>
<dbReference type="eggNOG" id="ENOG5031KNY">
    <property type="taxonomic scope" value="Bacteria"/>
</dbReference>
<dbReference type="AlphaFoldDB" id="A0A178LXV5"/>
<sequence length="121" mass="12184">MAKHAKAPARSAKKLGAVGLGSFFMAAAFSGLSAGTANAEVEEIAPAPQVTSRQASENSVIRINDFGVARGISEARLADAGIVHAGGSSSTEVRDSVKAVNGTSASAFEGEWPVGPAIGDW</sequence>
<name>A0A178LXV5_MYCIR</name>
<dbReference type="Proteomes" id="UP000078396">
    <property type="component" value="Unassembled WGS sequence"/>
</dbReference>
<protein>
    <submittedName>
        <fullName evidence="2">Uncharacterized protein</fullName>
    </submittedName>
</protein>
<evidence type="ECO:0000313" key="2">
    <source>
        <dbReference type="EMBL" id="OAN39543.1"/>
    </source>
</evidence>